<reference evidence="2" key="1">
    <citation type="submission" date="2022-03" db="EMBL/GenBank/DDBJ databases">
        <title>Draft genome sequence of Aduncisulcus paluster, a free-living microaerophilic Fornicata.</title>
        <authorList>
            <person name="Yuyama I."/>
            <person name="Kume K."/>
            <person name="Tamura T."/>
            <person name="Inagaki Y."/>
            <person name="Hashimoto T."/>
        </authorList>
    </citation>
    <scope>NUCLEOTIDE SEQUENCE</scope>
    <source>
        <strain evidence="2">NY0171</strain>
    </source>
</reference>
<evidence type="ECO:0000256" key="1">
    <source>
        <dbReference type="SAM" id="MobiDB-lite"/>
    </source>
</evidence>
<proteinExistence type="predicted"/>
<dbReference type="Proteomes" id="UP001057375">
    <property type="component" value="Unassembled WGS sequence"/>
</dbReference>
<feature type="region of interest" description="Disordered" evidence="1">
    <location>
        <begin position="521"/>
        <end position="540"/>
    </location>
</feature>
<sequence length="540" mass="58930">MKHDHILPRTKEWHKRNLRGDPLESHAMLPPLSSFAALSPAAFFCSVGWVSYGPQVSTITDKQREREQAKKLPYGGAASAMDKVGCSKQGSDDSGLVNIQDMQYIIQCVDADEKRRAEANHGSSVSVPINSAGVVADVDSKKKKKSEVETVEFSFPKYGEVQEVLMGGETWSTITSTFDHRRTDPHPHQHIDARPSVHFDPLLPHGRDRDMDGSHAVSVPGSDVDWLRTGVGGIESISRVSHELKHTVPTTIRSTHGVRDVVGHHHRQFMRPVGYGDGFIPVGDSSLGMDGYISHPIHGISDSTRMTMAHRPYPSGDHSQSLYGTDADTDAMSHRRDKKVLVVEPPLQSSMPDPHLSSILDRNGGHMDSRSKEFKLLSTVGELGSSIIMKDSGIEMDTPTPVGGGSSTKTPSSRSVPHSSSSHPPHDTIASTSSSSSTPSSLTSSVVFAPGEMNMMMSPSYPFTQQQQSAMYRSFMGIDGDALQTASPTHEEMRQQLPSPEGVVREGLVYPRTPQRIYAVANGIGKQQKPPPRYDPDSIF</sequence>
<name>A0ABQ5JZV5_9EUKA</name>
<accession>A0ABQ5JZV5</accession>
<comment type="caution">
    <text evidence="2">The sequence shown here is derived from an EMBL/GenBank/DDBJ whole genome shotgun (WGS) entry which is preliminary data.</text>
</comment>
<keyword evidence="3" id="KW-1185">Reference proteome</keyword>
<feature type="region of interest" description="Disordered" evidence="1">
    <location>
        <begin position="388"/>
        <end position="443"/>
    </location>
</feature>
<feature type="compositionally biased region" description="Low complexity" evidence="1">
    <location>
        <begin position="411"/>
        <end position="423"/>
    </location>
</feature>
<evidence type="ECO:0000313" key="2">
    <source>
        <dbReference type="EMBL" id="GKT20102.1"/>
    </source>
</evidence>
<protein>
    <submittedName>
        <fullName evidence="2">Uncharacterized protein</fullName>
    </submittedName>
</protein>
<feature type="compositionally biased region" description="Low complexity" evidence="1">
    <location>
        <begin position="431"/>
        <end position="443"/>
    </location>
</feature>
<feature type="region of interest" description="Disordered" evidence="1">
    <location>
        <begin position="346"/>
        <end position="367"/>
    </location>
</feature>
<gene>
    <name evidence="2" type="ORF">ADUPG1_011648</name>
</gene>
<organism evidence="2 3">
    <name type="scientific">Aduncisulcus paluster</name>
    <dbReference type="NCBI Taxonomy" id="2918883"/>
    <lineage>
        <taxon>Eukaryota</taxon>
        <taxon>Metamonada</taxon>
        <taxon>Carpediemonas-like organisms</taxon>
        <taxon>Aduncisulcus</taxon>
    </lineage>
</organism>
<evidence type="ECO:0000313" key="3">
    <source>
        <dbReference type="Proteomes" id="UP001057375"/>
    </source>
</evidence>
<dbReference type="EMBL" id="BQXS01012158">
    <property type="protein sequence ID" value="GKT20102.1"/>
    <property type="molecule type" value="Genomic_DNA"/>
</dbReference>